<dbReference type="KEGG" id="ccot:CCAX7_14970"/>
<evidence type="ECO:0000313" key="3">
    <source>
        <dbReference type="Proteomes" id="UP000287394"/>
    </source>
</evidence>
<feature type="compositionally biased region" description="Basic residues" evidence="1">
    <location>
        <begin position="110"/>
        <end position="121"/>
    </location>
</feature>
<reference evidence="2 3" key="1">
    <citation type="journal article" date="2019" name="Int. J. Syst. Evol. Microbiol.">
        <title>Capsulimonas corticalis gen. nov., sp. nov., an aerobic capsulated bacterium, of a novel bacterial order, Capsulimonadales ord. nov., of the class Armatimonadia of the phylum Armatimonadetes.</title>
        <authorList>
            <person name="Li J."/>
            <person name="Kudo C."/>
            <person name="Tonouchi A."/>
        </authorList>
    </citation>
    <scope>NUCLEOTIDE SEQUENCE [LARGE SCALE GENOMIC DNA]</scope>
    <source>
        <strain evidence="2 3">AX-7</strain>
    </source>
</reference>
<organism evidence="2 3">
    <name type="scientific">Capsulimonas corticalis</name>
    <dbReference type="NCBI Taxonomy" id="2219043"/>
    <lineage>
        <taxon>Bacteria</taxon>
        <taxon>Bacillati</taxon>
        <taxon>Armatimonadota</taxon>
        <taxon>Armatimonadia</taxon>
        <taxon>Capsulimonadales</taxon>
        <taxon>Capsulimonadaceae</taxon>
        <taxon>Capsulimonas</taxon>
    </lineage>
</organism>
<feature type="region of interest" description="Disordered" evidence="1">
    <location>
        <begin position="110"/>
        <end position="152"/>
    </location>
</feature>
<dbReference type="Proteomes" id="UP000287394">
    <property type="component" value="Chromosome"/>
</dbReference>
<protein>
    <submittedName>
        <fullName evidence="2">Uncharacterized protein</fullName>
    </submittedName>
</protein>
<name>A0A402CZC1_9BACT</name>
<dbReference type="EMBL" id="AP025739">
    <property type="protein sequence ID" value="BDI29446.1"/>
    <property type="molecule type" value="Genomic_DNA"/>
</dbReference>
<proteinExistence type="predicted"/>
<keyword evidence="3" id="KW-1185">Reference proteome</keyword>
<accession>A0A402CZC1</accession>
<sequence>MAENAAGVCWRLISASPTLSRSKLRRHAVRYDEAFFLSTDRYLKVWQETTWAPVELLDTRGASYGLPGEKRLVSDLDMHMFVNGFEREMHTDDKIRQVIKFLETVLERAPKRKAPASRKRTSPPAQPALPLTSCDADDDPYPPTPVTPCARR</sequence>
<dbReference type="AlphaFoldDB" id="A0A402CZC1"/>
<gene>
    <name evidence="2" type="ORF">CCAX7_14970</name>
</gene>
<evidence type="ECO:0000256" key="1">
    <source>
        <dbReference type="SAM" id="MobiDB-lite"/>
    </source>
</evidence>
<evidence type="ECO:0000313" key="2">
    <source>
        <dbReference type="EMBL" id="BDI29446.1"/>
    </source>
</evidence>